<feature type="non-terminal residue" evidence="1">
    <location>
        <position position="232"/>
    </location>
</feature>
<evidence type="ECO:0008006" key="2">
    <source>
        <dbReference type="Google" id="ProtNLM"/>
    </source>
</evidence>
<dbReference type="EMBL" id="BARW01008695">
    <property type="protein sequence ID" value="GAI86691.1"/>
    <property type="molecule type" value="Genomic_DNA"/>
</dbReference>
<sequence length="232" mass="26471">MRDMKIIKDLKLNIDREEILRYQGYSKKRVKKPNQNILRITEEEINRGYNLFKSQGIYSLIKIICFTSKGKINLENELVFRFSKSIIDQLKGASYLLVGVVTIGDFLEKKVSELFSQGEYPRALALDAVGTVAVEDFSRGVRKLARQEVKEQGLKTSRHFSPGYSGWEVSQQEIVFKSISVDNIGVKLTKGYMMLPQKSLSWAIGVGKEIITPSEEDNNCGNCQSKYCNYKF</sequence>
<reference evidence="1" key="1">
    <citation type="journal article" date="2014" name="Front. Microbiol.">
        <title>High frequency of phylogenetically diverse reductive dehalogenase-homologous genes in deep subseafloor sedimentary metagenomes.</title>
        <authorList>
            <person name="Kawai M."/>
            <person name="Futagami T."/>
            <person name="Toyoda A."/>
            <person name="Takaki Y."/>
            <person name="Nishi S."/>
            <person name="Hori S."/>
            <person name="Arai W."/>
            <person name="Tsubouchi T."/>
            <person name="Morono Y."/>
            <person name="Uchiyama I."/>
            <person name="Ito T."/>
            <person name="Fujiyama A."/>
            <person name="Inagaki F."/>
            <person name="Takami H."/>
        </authorList>
    </citation>
    <scope>NUCLEOTIDE SEQUENCE</scope>
    <source>
        <strain evidence="1">Expedition CK06-06</strain>
    </source>
</reference>
<protein>
    <recommendedName>
        <fullName evidence="2">AdoMet activation domain-containing protein</fullName>
    </recommendedName>
</protein>
<comment type="caution">
    <text evidence="1">The sequence shown here is derived from an EMBL/GenBank/DDBJ whole genome shotgun (WGS) entry which is preliminary data.</text>
</comment>
<dbReference type="SUPFAM" id="SSF56507">
    <property type="entry name" value="Methionine synthase activation domain-like"/>
    <property type="match status" value="1"/>
</dbReference>
<dbReference type="AlphaFoldDB" id="X1T5M6"/>
<evidence type="ECO:0000313" key="1">
    <source>
        <dbReference type="EMBL" id="GAI86691.1"/>
    </source>
</evidence>
<dbReference type="GO" id="GO:0008705">
    <property type="term" value="F:methionine synthase activity"/>
    <property type="evidence" value="ECO:0007669"/>
    <property type="project" value="InterPro"/>
</dbReference>
<gene>
    <name evidence="1" type="ORF">S12H4_17728</name>
</gene>
<dbReference type="Gene3D" id="3.40.109.40">
    <property type="match status" value="1"/>
</dbReference>
<accession>X1T5M6</accession>
<proteinExistence type="predicted"/>
<dbReference type="InterPro" id="IPR037010">
    <property type="entry name" value="VitB12-dep_Met_synth_activ_sf"/>
</dbReference>
<organism evidence="1">
    <name type="scientific">marine sediment metagenome</name>
    <dbReference type="NCBI Taxonomy" id="412755"/>
    <lineage>
        <taxon>unclassified sequences</taxon>
        <taxon>metagenomes</taxon>
        <taxon>ecological metagenomes</taxon>
    </lineage>
</organism>
<name>X1T5M6_9ZZZZ</name>